<proteinExistence type="predicted"/>
<dbReference type="PROSITE" id="PS50102">
    <property type="entry name" value="RRM"/>
    <property type="match status" value="1"/>
</dbReference>
<dbReference type="Proteomes" id="UP000682733">
    <property type="component" value="Unassembled WGS sequence"/>
</dbReference>
<sequence>IIFSFVSQLKPVSRKTIVMDTNGIITNGATDLVVNADAQENVQDTILDTSDMGNDETDIETMRKRIHEMEEEAEKLKLIQLEVEKQIQLPGTPGTSQFPTFEEKMEADQRSVYVGNVDYSATAQELENHFHGCGSIHRVTILCDKFSGHPKGYAYVEFADKDSVQTAIALDDSLFKGRQIKVFEKRTNRPGYTSTDRPPRGGRGFARGGRYPRGGAGYMQAYIPTFRVRSRPYFRGRGRSSYFYSPY</sequence>
<dbReference type="InterPro" id="IPR012677">
    <property type="entry name" value="Nucleotide-bd_a/b_plait_sf"/>
</dbReference>
<evidence type="ECO:0000256" key="3">
    <source>
        <dbReference type="SAM" id="Coils"/>
    </source>
</evidence>
<dbReference type="PANTHER" id="PTHR23236">
    <property type="entry name" value="EUKARYOTIC TRANSLATION INITIATION FACTOR 4B/4H"/>
    <property type="match status" value="1"/>
</dbReference>
<dbReference type="SUPFAM" id="SSF54928">
    <property type="entry name" value="RNA-binding domain, RBD"/>
    <property type="match status" value="1"/>
</dbReference>
<feature type="domain" description="RRM" evidence="5">
    <location>
        <begin position="110"/>
        <end position="187"/>
    </location>
</feature>
<accession>A0A8S2R2L0</accession>
<feature type="non-terminal residue" evidence="7">
    <location>
        <position position="1"/>
    </location>
</feature>
<evidence type="ECO:0000313" key="6">
    <source>
        <dbReference type="EMBL" id="CAF1329306.1"/>
    </source>
</evidence>
<gene>
    <name evidence="6" type="ORF">OVA965_LOCUS29808</name>
    <name evidence="7" type="ORF">TMI583_LOCUS30596</name>
</gene>
<evidence type="ECO:0000313" key="8">
    <source>
        <dbReference type="Proteomes" id="UP000682733"/>
    </source>
</evidence>
<dbReference type="Proteomes" id="UP000677228">
    <property type="component" value="Unassembled WGS sequence"/>
</dbReference>
<reference evidence="7" key="1">
    <citation type="submission" date="2021-02" db="EMBL/GenBank/DDBJ databases">
        <authorList>
            <person name="Nowell W R."/>
        </authorList>
    </citation>
    <scope>NUCLEOTIDE SEQUENCE</scope>
</reference>
<evidence type="ECO:0000256" key="1">
    <source>
        <dbReference type="ARBA" id="ARBA00022884"/>
    </source>
</evidence>
<comment type="caution">
    <text evidence="7">The sequence shown here is derived from an EMBL/GenBank/DDBJ whole genome shotgun (WGS) entry which is preliminary data.</text>
</comment>
<dbReference type="AlphaFoldDB" id="A0A8S2R2L0"/>
<keyword evidence="1 2" id="KW-0694">RNA-binding</keyword>
<dbReference type="GO" id="GO:0005634">
    <property type="term" value="C:nucleus"/>
    <property type="evidence" value="ECO:0007669"/>
    <property type="project" value="TreeGrafter"/>
</dbReference>
<evidence type="ECO:0000259" key="5">
    <source>
        <dbReference type="PROSITE" id="PS50102"/>
    </source>
</evidence>
<evidence type="ECO:0000256" key="2">
    <source>
        <dbReference type="PROSITE-ProRule" id="PRU00176"/>
    </source>
</evidence>
<protein>
    <recommendedName>
        <fullName evidence="5">RRM domain-containing protein</fullName>
    </recommendedName>
</protein>
<evidence type="ECO:0000313" key="7">
    <source>
        <dbReference type="EMBL" id="CAF4140717.1"/>
    </source>
</evidence>
<dbReference type="EMBL" id="CAJOBA010042853">
    <property type="protein sequence ID" value="CAF4140717.1"/>
    <property type="molecule type" value="Genomic_DNA"/>
</dbReference>
<organism evidence="7 8">
    <name type="scientific">Didymodactylos carnosus</name>
    <dbReference type="NCBI Taxonomy" id="1234261"/>
    <lineage>
        <taxon>Eukaryota</taxon>
        <taxon>Metazoa</taxon>
        <taxon>Spiralia</taxon>
        <taxon>Gnathifera</taxon>
        <taxon>Rotifera</taxon>
        <taxon>Eurotatoria</taxon>
        <taxon>Bdelloidea</taxon>
        <taxon>Philodinida</taxon>
        <taxon>Philodinidae</taxon>
        <taxon>Didymodactylos</taxon>
    </lineage>
</organism>
<keyword evidence="3" id="KW-0175">Coiled coil</keyword>
<dbReference type="PANTHER" id="PTHR23236:SF12">
    <property type="entry name" value="EUKARYOTIC INITIATION FACTOR 4B-RELATED"/>
    <property type="match status" value="1"/>
</dbReference>
<dbReference type="GO" id="GO:0008143">
    <property type="term" value="F:poly(A) binding"/>
    <property type="evidence" value="ECO:0007669"/>
    <property type="project" value="TreeGrafter"/>
</dbReference>
<dbReference type="Pfam" id="PF00076">
    <property type="entry name" value="RRM_1"/>
    <property type="match status" value="1"/>
</dbReference>
<feature type="compositionally biased region" description="Gly residues" evidence="4">
    <location>
        <begin position="201"/>
        <end position="211"/>
    </location>
</feature>
<dbReference type="InterPro" id="IPR035979">
    <property type="entry name" value="RBD_domain_sf"/>
</dbReference>
<dbReference type="Gene3D" id="3.30.70.330">
    <property type="match status" value="1"/>
</dbReference>
<dbReference type="InterPro" id="IPR000504">
    <property type="entry name" value="RRM_dom"/>
</dbReference>
<feature type="coiled-coil region" evidence="3">
    <location>
        <begin position="52"/>
        <end position="86"/>
    </location>
</feature>
<dbReference type="CDD" id="cd12550">
    <property type="entry name" value="RRM_II_PABPN1"/>
    <property type="match status" value="1"/>
</dbReference>
<evidence type="ECO:0000256" key="4">
    <source>
        <dbReference type="SAM" id="MobiDB-lite"/>
    </source>
</evidence>
<feature type="region of interest" description="Disordered" evidence="4">
    <location>
        <begin position="187"/>
        <end position="211"/>
    </location>
</feature>
<dbReference type="SMART" id="SM00360">
    <property type="entry name" value="RRM"/>
    <property type="match status" value="1"/>
</dbReference>
<dbReference type="EMBL" id="CAJNOK010021236">
    <property type="protein sequence ID" value="CAF1329306.1"/>
    <property type="molecule type" value="Genomic_DNA"/>
</dbReference>
<name>A0A8S2R2L0_9BILA</name>